<organism evidence="2 3">
    <name type="scientific">Agromyces fucosus</name>
    <dbReference type="NCBI Taxonomy" id="41985"/>
    <lineage>
        <taxon>Bacteria</taxon>
        <taxon>Bacillati</taxon>
        <taxon>Actinomycetota</taxon>
        <taxon>Actinomycetes</taxon>
        <taxon>Micrococcales</taxon>
        <taxon>Microbacteriaceae</taxon>
        <taxon>Agromyces</taxon>
    </lineage>
</organism>
<dbReference type="PANTHER" id="PTHR33169:SF14">
    <property type="entry name" value="TRANSCRIPTIONAL REGULATOR RV3488"/>
    <property type="match status" value="1"/>
</dbReference>
<comment type="caution">
    <text evidence="2">The sequence shown here is derived from an EMBL/GenBank/DDBJ whole genome shotgun (WGS) entry which is preliminary data.</text>
</comment>
<dbReference type="PANTHER" id="PTHR33169">
    <property type="entry name" value="PADR-FAMILY TRANSCRIPTIONAL REGULATOR"/>
    <property type="match status" value="1"/>
</dbReference>
<dbReference type="InterPro" id="IPR052509">
    <property type="entry name" value="Metal_resp_DNA-bind_regulator"/>
</dbReference>
<dbReference type="InterPro" id="IPR036388">
    <property type="entry name" value="WH-like_DNA-bd_sf"/>
</dbReference>
<dbReference type="InterPro" id="IPR036390">
    <property type="entry name" value="WH_DNA-bd_sf"/>
</dbReference>
<dbReference type="InterPro" id="IPR011991">
    <property type="entry name" value="ArsR-like_HTH"/>
</dbReference>
<dbReference type="SUPFAM" id="SSF46785">
    <property type="entry name" value="Winged helix' DNA-binding domain"/>
    <property type="match status" value="1"/>
</dbReference>
<keyword evidence="3" id="KW-1185">Reference proteome</keyword>
<feature type="domain" description="Transcription regulator PadR N-terminal" evidence="1">
    <location>
        <begin position="15"/>
        <end position="88"/>
    </location>
</feature>
<evidence type="ECO:0000259" key="1">
    <source>
        <dbReference type="Pfam" id="PF03551"/>
    </source>
</evidence>
<sequence>MISADAIRGYVDLMVLSLLRQRPSYAYELAQQIHAVTGTEYTIKQTTLYTAVKRLEGANLVTSYAGASASGKPRTYYQITANGLEHLEQKVAEWHDTKSVVDRFIEGVEA</sequence>
<evidence type="ECO:0000313" key="2">
    <source>
        <dbReference type="EMBL" id="RXZ50516.1"/>
    </source>
</evidence>
<dbReference type="OrthoDB" id="122286at2"/>
<evidence type="ECO:0000313" key="3">
    <source>
        <dbReference type="Proteomes" id="UP000292935"/>
    </source>
</evidence>
<dbReference type="CDD" id="cd00090">
    <property type="entry name" value="HTH_ARSR"/>
    <property type="match status" value="1"/>
</dbReference>
<name>A0A4Q2JTT5_9MICO</name>
<dbReference type="Proteomes" id="UP000292935">
    <property type="component" value="Unassembled WGS sequence"/>
</dbReference>
<dbReference type="RefSeq" id="WP_056012701.1">
    <property type="nucleotide sequence ID" value="NZ_SDPO01000001.1"/>
</dbReference>
<dbReference type="Gene3D" id="1.10.10.10">
    <property type="entry name" value="Winged helix-like DNA-binding domain superfamily/Winged helix DNA-binding domain"/>
    <property type="match status" value="1"/>
</dbReference>
<dbReference type="EMBL" id="SDPO01000001">
    <property type="protein sequence ID" value="RXZ50516.1"/>
    <property type="molecule type" value="Genomic_DNA"/>
</dbReference>
<dbReference type="AlphaFoldDB" id="A0A4Q2JTT5"/>
<gene>
    <name evidence="2" type="ORF">ESP57_01475</name>
</gene>
<accession>A0A4Q2JTT5</accession>
<dbReference type="InterPro" id="IPR005149">
    <property type="entry name" value="Tscrpt_reg_PadR_N"/>
</dbReference>
<proteinExistence type="predicted"/>
<protein>
    <submittedName>
        <fullName evidence="2">PadR family transcriptional regulator</fullName>
    </submittedName>
</protein>
<dbReference type="Pfam" id="PF03551">
    <property type="entry name" value="PadR"/>
    <property type="match status" value="1"/>
</dbReference>
<reference evidence="2 3" key="1">
    <citation type="submission" date="2019-01" db="EMBL/GenBank/DDBJ databases">
        <authorList>
            <person name="Li J."/>
        </authorList>
    </citation>
    <scope>NUCLEOTIDE SEQUENCE [LARGE SCALE GENOMIC DNA]</scope>
    <source>
        <strain evidence="2 3">CCUG 35506</strain>
    </source>
</reference>